<evidence type="ECO:0000313" key="4">
    <source>
        <dbReference type="EMBL" id="VFU10978.1"/>
    </source>
</evidence>
<dbReference type="InterPro" id="IPR023801">
    <property type="entry name" value="His_deacetylse_dom"/>
</dbReference>
<dbReference type="RefSeq" id="WP_134491920.1">
    <property type="nucleotide sequence ID" value="NZ_CP139089.1"/>
</dbReference>
<name>A0A4U8Z5X2_METTU</name>
<feature type="region of interest" description="Disordered" evidence="2">
    <location>
        <begin position="1"/>
        <end position="22"/>
    </location>
</feature>
<gene>
    <name evidence="4" type="ORF">MTUNDRAET4_4097</name>
</gene>
<dbReference type="Pfam" id="PF00850">
    <property type="entry name" value="Hist_deacetyl"/>
    <property type="match status" value="1"/>
</dbReference>
<feature type="compositionally biased region" description="Basic and acidic residues" evidence="2">
    <location>
        <begin position="11"/>
        <end position="22"/>
    </location>
</feature>
<evidence type="ECO:0000313" key="5">
    <source>
        <dbReference type="Proteomes" id="UP000294360"/>
    </source>
</evidence>
<dbReference type="PRINTS" id="PR01270">
    <property type="entry name" value="HDASUPER"/>
</dbReference>
<dbReference type="PANTHER" id="PTHR10625">
    <property type="entry name" value="HISTONE DEACETYLASE HDAC1-RELATED"/>
    <property type="match status" value="1"/>
</dbReference>
<dbReference type="InterPro" id="IPR000286">
    <property type="entry name" value="HDACs"/>
</dbReference>
<organism evidence="4 5">
    <name type="scientific">Methylocella tundrae</name>
    <dbReference type="NCBI Taxonomy" id="227605"/>
    <lineage>
        <taxon>Bacteria</taxon>
        <taxon>Pseudomonadati</taxon>
        <taxon>Pseudomonadota</taxon>
        <taxon>Alphaproteobacteria</taxon>
        <taxon>Hyphomicrobiales</taxon>
        <taxon>Beijerinckiaceae</taxon>
        <taxon>Methylocella</taxon>
    </lineage>
</organism>
<dbReference type="AlphaFoldDB" id="A0A4U8Z5X2"/>
<proteinExistence type="inferred from homology"/>
<dbReference type="EMBL" id="LR536450">
    <property type="protein sequence ID" value="VFU10978.1"/>
    <property type="molecule type" value="Genomic_DNA"/>
</dbReference>
<dbReference type="GO" id="GO:0040029">
    <property type="term" value="P:epigenetic regulation of gene expression"/>
    <property type="evidence" value="ECO:0007669"/>
    <property type="project" value="TreeGrafter"/>
</dbReference>
<dbReference type="KEGG" id="mtun:MTUNDRAET4_4097"/>
<dbReference type="InterPro" id="IPR023696">
    <property type="entry name" value="Ureohydrolase_dom_sf"/>
</dbReference>
<dbReference type="CDD" id="cd11599">
    <property type="entry name" value="HDAC_classII_2"/>
    <property type="match status" value="1"/>
</dbReference>
<dbReference type="OrthoDB" id="9808367at2"/>
<dbReference type="GO" id="GO:0004407">
    <property type="term" value="F:histone deacetylase activity"/>
    <property type="evidence" value="ECO:0007669"/>
    <property type="project" value="TreeGrafter"/>
</dbReference>
<evidence type="ECO:0000256" key="2">
    <source>
        <dbReference type="SAM" id="MobiDB-lite"/>
    </source>
</evidence>
<dbReference type="PANTHER" id="PTHR10625:SF10">
    <property type="entry name" value="HISTONE DEACETYLASE HDAC1"/>
    <property type="match status" value="1"/>
</dbReference>
<evidence type="ECO:0000259" key="3">
    <source>
        <dbReference type="Pfam" id="PF00850"/>
    </source>
</evidence>
<dbReference type="Proteomes" id="UP000294360">
    <property type="component" value="Chromosome"/>
</dbReference>
<evidence type="ECO:0000256" key="1">
    <source>
        <dbReference type="ARBA" id="ARBA00005947"/>
    </source>
</evidence>
<protein>
    <submittedName>
        <fullName evidence="4">Acetoin utilization protein</fullName>
    </submittedName>
</protein>
<dbReference type="SUPFAM" id="SSF52768">
    <property type="entry name" value="Arginase/deacetylase"/>
    <property type="match status" value="1"/>
</dbReference>
<dbReference type="Gene3D" id="3.40.800.20">
    <property type="entry name" value="Histone deacetylase domain"/>
    <property type="match status" value="1"/>
</dbReference>
<reference evidence="4 5" key="1">
    <citation type="submission" date="2019-03" db="EMBL/GenBank/DDBJ databases">
        <authorList>
            <person name="Kox A.R. M."/>
        </authorList>
    </citation>
    <scope>NUCLEOTIDE SEQUENCE [LARGE SCALE GENOMIC DNA]</scope>
    <source>
        <strain evidence="4">MTUNDRAET4 annotated genome</strain>
    </source>
</reference>
<dbReference type="InterPro" id="IPR037138">
    <property type="entry name" value="His_deacetylse_dom_sf"/>
</dbReference>
<feature type="domain" description="Histone deacetylase" evidence="3">
    <location>
        <begin position="20"/>
        <end position="306"/>
    </location>
</feature>
<sequence>MTTLFMSHPSCLDHDTGPGHPERADRIRVIERTFESEIFQMLHRDLAPELDYDALLRVHPAEYIERIRAAMPTEGLVDIAEDVVISPGTWEALSHSVGGTVAAVDDVMRGLSKNAFVAMRPPGHHAETARPMGFCIFNLAAIAARRAQTAHGAERVAIVDFDVHHGNGTQQIFWSDPSVLYASTHQMPLYPGTGALGECGACDTIVNAPLPEDAGSKMFREAMETRILPRVEAFAPDLIVISAGFDGHRFDPVGGLHLEVADFSWITNRLMDIAERRANGRIVSVLEGGYDLEALARCASAHVQTLMGA</sequence>
<comment type="similarity">
    <text evidence="1">Belongs to the histone deacetylase family.</text>
</comment>
<accession>A0A4U8Z5X2</accession>